<comment type="caution">
    <text evidence="2">The sequence shown here is derived from an EMBL/GenBank/DDBJ whole genome shotgun (WGS) entry which is preliminary data.</text>
</comment>
<dbReference type="InterPro" id="IPR007314">
    <property type="entry name" value="Cofac_haem-bd_dom"/>
</dbReference>
<accession>A0ABV3RRG0</accession>
<sequence length="265" mass="27951">MLFALLLTALPAAARELTVAQTAQMLAADVVILGEIHDNALHHEGQAALMAQLAPKVVVFEMLSPEMAARVNGADRRDIEALGAEIGWAEAGWPDIALYAPVFEALGDAVAVGAAAPREEVRAAFAEGAAAVFRPGAARFGLERDLPAAEQAMREQMQFEAHCEAMPLEMMGGMVEAQRLRDAAFSAATLEALEAHGGPVVVITGNGHARRDWGMPALLALAGPEASVYSVGFVEAPSAEDDPRFDMTIVTDPAPREDPCAAFIK</sequence>
<keyword evidence="2" id="KW-0449">Lipoprotein</keyword>
<dbReference type="EMBL" id="JBFNXX010000017">
    <property type="protein sequence ID" value="MEW9921580.1"/>
    <property type="molecule type" value="Genomic_DNA"/>
</dbReference>
<protein>
    <submittedName>
        <fullName evidence="2">ChaN family lipoprotein</fullName>
    </submittedName>
</protein>
<dbReference type="Gene3D" id="3.40.50.11550">
    <property type="match status" value="2"/>
</dbReference>
<dbReference type="Pfam" id="PF04187">
    <property type="entry name" value="Cofac_haem_bdg"/>
    <property type="match status" value="1"/>
</dbReference>
<organism evidence="2 3">
    <name type="scientific">Sulfitobacter sediminis</name>
    <dbReference type="NCBI Taxonomy" id="3234186"/>
    <lineage>
        <taxon>Bacteria</taxon>
        <taxon>Pseudomonadati</taxon>
        <taxon>Pseudomonadota</taxon>
        <taxon>Alphaproteobacteria</taxon>
        <taxon>Rhodobacterales</taxon>
        <taxon>Roseobacteraceae</taxon>
        <taxon>Sulfitobacter</taxon>
    </lineage>
</organism>
<evidence type="ECO:0000313" key="3">
    <source>
        <dbReference type="Proteomes" id="UP001556098"/>
    </source>
</evidence>
<reference evidence="2 3" key="1">
    <citation type="submission" date="2024-07" db="EMBL/GenBank/DDBJ databases">
        <title>Marimonas sp.nov., isolated from tidal-flat sediment.</title>
        <authorList>
            <person name="Jayan J.N."/>
            <person name="Lee S.S."/>
        </authorList>
    </citation>
    <scope>NUCLEOTIDE SEQUENCE [LARGE SCALE GENOMIC DNA]</scope>
    <source>
        <strain evidence="2 3">MJW-29</strain>
    </source>
</reference>
<gene>
    <name evidence="2" type="ORF">AB2B41_18375</name>
</gene>
<feature type="domain" description="Haem-binding uptake Tiki superfamily ChaN" evidence="1">
    <location>
        <begin position="23"/>
        <end position="218"/>
    </location>
</feature>
<keyword evidence="3" id="KW-1185">Reference proteome</keyword>
<dbReference type="Proteomes" id="UP001556098">
    <property type="component" value="Unassembled WGS sequence"/>
</dbReference>
<evidence type="ECO:0000313" key="2">
    <source>
        <dbReference type="EMBL" id="MEW9921580.1"/>
    </source>
</evidence>
<proteinExistence type="predicted"/>
<dbReference type="RefSeq" id="WP_367879278.1">
    <property type="nucleotide sequence ID" value="NZ_JBFNXX010000017.1"/>
</dbReference>
<dbReference type="SUPFAM" id="SSF159501">
    <property type="entry name" value="EreA/ChaN-like"/>
    <property type="match status" value="1"/>
</dbReference>
<dbReference type="CDD" id="cd14727">
    <property type="entry name" value="ChanN-like"/>
    <property type="match status" value="1"/>
</dbReference>
<evidence type="ECO:0000259" key="1">
    <source>
        <dbReference type="Pfam" id="PF04187"/>
    </source>
</evidence>
<name>A0ABV3RRG0_9RHOB</name>